<evidence type="ECO:0000256" key="3">
    <source>
        <dbReference type="ARBA" id="ARBA00006065"/>
    </source>
</evidence>
<gene>
    <name evidence="14" type="ORF">PV06_06269</name>
</gene>
<feature type="compositionally biased region" description="Basic and acidic residues" evidence="13">
    <location>
        <begin position="685"/>
        <end position="695"/>
    </location>
</feature>
<evidence type="ECO:0000313" key="14">
    <source>
        <dbReference type="EMBL" id="KIW42754.1"/>
    </source>
</evidence>
<dbReference type="GO" id="GO:0005789">
    <property type="term" value="C:endoplasmic reticulum membrane"/>
    <property type="evidence" value="ECO:0007669"/>
    <property type="project" value="UniProtKB-SubCell"/>
</dbReference>
<feature type="region of interest" description="Disordered" evidence="13">
    <location>
        <begin position="685"/>
        <end position="714"/>
    </location>
</feature>
<keyword evidence="4" id="KW-0337">GPI-anchor biosynthesis</keyword>
<evidence type="ECO:0000256" key="12">
    <source>
        <dbReference type="RuleBase" id="RU363075"/>
    </source>
</evidence>
<dbReference type="OrthoDB" id="416834at2759"/>
<keyword evidence="10 12" id="KW-0472">Membrane</keyword>
<protein>
    <recommendedName>
        <fullName evidence="12">Mannosyltransferase</fullName>
        <ecNumber evidence="12">2.4.1.-</ecNumber>
    </recommendedName>
</protein>
<comment type="similarity">
    <text evidence="3">Belongs to the glycosyltransferase 22 family. PIGB subfamily.</text>
</comment>
<dbReference type="GeneID" id="27358343"/>
<keyword evidence="7 12" id="KW-0812">Transmembrane</keyword>
<evidence type="ECO:0000256" key="10">
    <source>
        <dbReference type="ARBA" id="ARBA00023136"/>
    </source>
</evidence>
<evidence type="ECO:0000256" key="1">
    <source>
        <dbReference type="ARBA" id="ARBA00004477"/>
    </source>
</evidence>
<keyword evidence="8 12" id="KW-0256">Endoplasmic reticulum</keyword>
<feature type="transmembrane region" description="Helical" evidence="12">
    <location>
        <begin position="313"/>
        <end position="334"/>
    </location>
</feature>
<feature type="transmembrane region" description="Helical" evidence="12">
    <location>
        <begin position="346"/>
        <end position="366"/>
    </location>
</feature>
<dbReference type="EMBL" id="KN847336">
    <property type="protein sequence ID" value="KIW42754.1"/>
    <property type="molecule type" value="Genomic_DNA"/>
</dbReference>
<dbReference type="AlphaFoldDB" id="A0A0D2E4L9"/>
<comment type="subcellular location">
    <subcellularLocation>
        <location evidence="1 12">Endoplasmic reticulum membrane</location>
        <topology evidence="1 12">Multi-pass membrane protein</topology>
    </subcellularLocation>
</comment>
<sequence>MSEMVSKSKQVTKDVSQDDQRATSAPSTLAASVSFALDAHTVFVTLVAFRLLNALTICTFFQPDEYFQALEPAWRWAFGKEAGAWITWEWNSHLRSALHPAVFGVFYQTANFLAEALSLGSHTRSEVLLATPKVVQAFFAAVGDYFTWKLGSYIYGKNTVSSLIVLLLTVVSPWQWFCSTRTFSNSMESTMTIIALYNWPWHWMQQPLTTGGRPASTIDSQGLRVRELDSRERGSGDELTRLRRALLCAAVATILRPTNIFIWFSLASMAFFRFRTSAGPSWTESTIFIRETILCGSTVLIFSSVVDRIFYDAWVFPPLNFLHVNVIQSLATFYGSNDWHYYLSQGYPLLLMTALPFTLIGMCRVLRNKVAESDATPTGVITLRSLTILCILVPALFSNIAHKEVRFIYPLLPALHIITAVQLSRFFGPLVTESSRAGHRASKRLLLFFLLALNVGLAYYTSYVHNSGIISLTHYLRNEFEDVYLGLSQPSNMTLGMLMPCHSTPWRSHFQYPPTAANPGIRAWALTCEPPLGLDATEKATYMDEADQFYDNPTLWLKRHMSRRAPRRKEGVRARGDAAGVFAKDPLAAKRGAVINDSDSIEAERDEQYWNTGGEGRKPWPDYLVAFAHLDSVMTVALRGSGYVECRRIWNSHWHDDWRRTGDVVVWCLDGTSRAADARDGKVGSFENLDKHTVRDSSPPGGEGKRGQKVLGQS</sequence>
<dbReference type="RefSeq" id="XP_016262970.1">
    <property type="nucleotide sequence ID" value="XM_016407366.1"/>
</dbReference>
<feature type="transmembrane region" description="Helical" evidence="12">
    <location>
        <begin position="445"/>
        <end position="463"/>
    </location>
</feature>
<evidence type="ECO:0000256" key="4">
    <source>
        <dbReference type="ARBA" id="ARBA00022502"/>
    </source>
</evidence>
<comment type="function">
    <text evidence="11">Mannosyltransferase involved in glycosylphosphatidylinositol-anchor biosynthesis. Transfers the third mannose to Man2-GlcN-acyl-PI during GPI precursor assembly.</text>
</comment>
<dbReference type="UniPathway" id="UPA00196"/>
<evidence type="ECO:0000256" key="13">
    <source>
        <dbReference type="SAM" id="MobiDB-lite"/>
    </source>
</evidence>
<feature type="transmembrane region" description="Helical" evidence="12">
    <location>
        <begin position="245"/>
        <end position="267"/>
    </location>
</feature>
<evidence type="ECO:0000256" key="7">
    <source>
        <dbReference type="ARBA" id="ARBA00022692"/>
    </source>
</evidence>
<evidence type="ECO:0000256" key="8">
    <source>
        <dbReference type="ARBA" id="ARBA00022824"/>
    </source>
</evidence>
<feature type="transmembrane region" description="Helical" evidence="12">
    <location>
        <begin position="287"/>
        <end position="306"/>
    </location>
</feature>
<feature type="region of interest" description="Disordered" evidence="13">
    <location>
        <begin position="1"/>
        <end position="20"/>
    </location>
</feature>
<keyword evidence="5 12" id="KW-0328">Glycosyltransferase</keyword>
<dbReference type="VEuPathDB" id="FungiDB:PV06_06269"/>
<name>A0A0D2E4L9_9EURO</name>
<keyword evidence="15" id="KW-1185">Reference proteome</keyword>
<dbReference type="Pfam" id="PF03901">
    <property type="entry name" value="Glyco_transf_22"/>
    <property type="match status" value="1"/>
</dbReference>
<evidence type="ECO:0000313" key="15">
    <source>
        <dbReference type="Proteomes" id="UP000053342"/>
    </source>
</evidence>
<evidence type="ECO:0000256" key="5">
    <source>
        <dbReference type="ARBA" id="ARBA00022676"/>
    </source>
</evidence>
<accession>A0A0D2E4L9</accession>
<dbReference type="STRING" id="215243.A0A0D2E4L9"/>
<dbReference type="InterPro" id="IPR005599">
    <property type="entry name" value="GPI_mannosylTrfase"/>
</dbReference>
<feature type="transmembrane region" description="Helical" evidence="12">
    <location>
        <begin position="407"/>
        <end position="424"/>
    </location>
</feature>
<dbReference type="EC" id="2.4.1.-" evidence="12"/>
<dbReference type="GO" id="GO:0000026">
    <property type="term" value="F:alpha-1,2-mannosyltransferase activity"/>
    <property type="evidence" value="ECO:0007669"/>
    <property type="project" value="TreeGrafter"/>
</dbReference>
<dbReference type="HOGENOM" id="CLU_012353_1_0_1"/>
<reference evidence="14 15" key="1">
    <citation type="submission" date="2015-01" db="EMBL/GenBank/DDBJ databases">
        <title>The Genome Sequence of Exophiala oligosperma CBS72588.</title>
        <authorList>
            <consortium name="The Broad Institute Genomics Platform"/>
            <person name="Cuomo C."/>
            <person name="de Hoog S."/>
            <person name="Gorbushina A."/>
            <person name="Stielow B."/>
            <person name="Teixiera M."/>
            <person name="Abouelleil A."/>
            <person name="Chapman S.B."/>
            <person name="Priest M."/>
            <person name="Young S.K."/>
            <person name="Wortman J."/>
            <person name="Nusbaum C."/>
            <person name="Birren B."/>
        </authorList>
    </citation>
    <scope>NUCLEOTIDE SEQUENCE [LARGE SCALE GENOMIC DNA]</scope>
    <source>
        <strain evidence="14 15">CBS 72588</strain>
    </source>
</reference>
<evidence type="ECO:0000256" key="6">
    <source>
        <dbReference type="ARBA" id="ARBA00022679"/>
    </source>
</evidence>
<feature type="transmembrane region" description="Helical" evidence="12">
    <location>
        <begin position="378"/>
        <end position="401"/>
    </location>
</feature>
<evidence type="ECO:0000256" key="11">
    <source>
        <dbReference type="ARBA" id="ARBA00024708"/>
    </source>
</evidence>
<evidence type="ECO:0000256" key="2">
    <source>
        <dbReference type="ARBA" id="ARBA00004687"/>
    </source>
</evidence>
<comment type="pathway">
    <text evidence="2">Glycolipid biosynthesis; glycosylphosphatidylinositol-anchor biosynthesis.</text>
</comment>
<proteinExistence type="inferred from homology"/>
<keyword evidence="6" id="KW-0808">Transferase</keyword>
<evidence type="ECO:0000256" key="9">
    <source>
        <dbReference type="ARBA" id="ARBA00022989"/>
    </source>
</evidence>
<dbReference type="GO" id="GO:0006506">
    <property type="term" value="P:GPI anchor biosynthetic process"/>
    <property type="evidence" value="ECO:0007669"/>
    <property type="project" value="UniProtKB-UniPathway"/>
</dbReference>
<dbReference type="PANTHER" id="PTHR22760:SF4">
    <property type="entry name" value="GPI MANNOSYLTRANSFERASE 3"/>
    <property type="match status" value="1"/>
</dbReference>
<feature type="compositionally biased region" description="Basic and acidic residues" evidence="13">
    <location>
        <begin position="11"/>
        <end position="20"/>
    </location>
</feature>
<keyword evidence="9 12" id="KW-1133">Transmembrane helix</keyword>
<dbReference type="PANTHER" id="PTHR22760">
    <property type="entry name" value="GLYCOSYLTRANSFERASE"/>
    <property type="match status" value="1"/>
</dbReference>
<dbReference type="Proteomes" id="UP000053342">
    <property type="component" value="Unassembled WGS sequence"/>
</dbReference>
<organism evidence="14 15">
    <name type="scientific">Exophiala oligosperma</name>
    <dbReference type="NCBI Taxonomy" id="215243"/>
    <lineage>
        <taxon>Eukaryota</taxon>
        <taxon>Fungi</taxon>
        <taxon>Dikarya</taxon>
        <taxon>Ascomycota</taxon>
        <taxon>Pezizomycotina</taxon>
        <taxon>Eurotiomycetes</taxon>
        <taxon>Chaetothyriomycetidae</taxon>
        <taxon>Chaetothyriales</taxon>
        <taxon>Herpotrichiellaceae</taxon>
        <taxon>Exophiala</taxon>
    </lineage>
</organism>